<gene>
    <name evidence="9" type="ORF">RF55_16352</name>
</gene>
<keyword evidence="6" id="KW-0378">Hydrolase</keyword>
<evidence type="ECO:0000256" key="7">
    <source>
        <dbReference type="ARBA" id="ARBA00023242"/>
    </source>
</evidence>
<dbReference type="PANTHER" id="PTHR22930">
    <property type="match status" value="1"/>
</dbReference>
<comment type="similarity">
    <text evidence="3">Belongs to the HARBI1 family.</text>
</comment>
<proteinExistence type="inferred from homology"/>
<dbReference type="GO" id="GO:0016787">
    <property type="term" value="F:hydrolase activity"/>
    <property type="evidence" value="ECO:0007669"/>
    <property type="project" value="UniProtKB-KW"/>
</dbReference>
<dbReference type="AlphaFoldDB" id="A0A0J7MXR9"/>
<comment type="cofactor">
    <cofactor evidence="1">
        <name>a divalent metal cation</name>
        <dbReference type="ChEBI" id="CHEBI:60240"/>
    </cofactor>
</comment>
<name>A0A0J7MXR9_LASNI</name>
<keyword evidence="10" id="KW-1185">Reference proteome</keyword>
<evidence type="ECO:0000256" key="4">
    <source>
        <dbReference type="ARBA" id="ARBA00022722"/>
    </source>
</evidence>
<dbReference type="InterPro" id="IPR045249">
    <property type="entry name" value="HARBI1-like"/>
</dbReference>
<dbReference type="GO" id="GO:0004518">
    <property type="term" value="F:nuclease activity"/>
    <property type="evidence" value="ECO:0007669"/>
    <property type="project" value="UniProtKB-KW"/>
</dbReference>
<dbReference type="EMBL" id="LBMM01014325">
    <property type="protein sequence ID" value="KMQ85220.1"/>
    <property type="molecule type" value="Genomic_DNA"/>
</dbReference>
<dbReference type="PaxDb" id="67767-A0A0J7MXR9"/>
<feature type="domain" description="DDE Tnp4" evidence="8">
    <location>
        <begin position="108"/>
        <end position="271"/>
    </location>
</feature>
<comment type="caution">
    <text evidence="9">The sequence shown here is derived from an EMBL/GenBank/DDBJ whole genome shotgun (WGS) entry which is preliminary data.</text>
</comment>
<evidence type="ECO:0000259" key="8">
    <source>
        <dbReference type="Pfam" id="PF13359"/>
    </source>
</evidence>
<dbReference type="InterPro" id="IPR027806">
    <property type="entry name" value="HARBI1_dom"/>
</dbReference>
<accession>A0A0J7MXR9</accession>
<keyword evidence="4" id="KW-0540">Nuclease</keyword>
<sequence length="355" mass="39789">MSATQLEKLLEIVGANLQKQDVVRVSISPAERLALTLRYLAPGDSMTSMSYQYLVGVTTTSNIIQETCAVIWDSLCPLILPGRLEEKDWIDIANGFDKWNFSHCIGAIDGKHVVIQCPNNAGSTYYNYKHSHSIVLMAICDANYIIRFVDIGAYGRRSDGGIFKDSAMGKAFDNGHMNVPQPTAISGSPVLPYCLVGDEAFPLKPYLLRPYPGRGLTPEQGVFNYRLSRARRLIENTFGILASQWRIYRKPIVASPKSAVRMVQATVCVHNWLRKSDIDANEYVPIDMVDSDDPRNPSGFKAGSWRCIMENGCAFKEITNCSSNMSARQCINIRNEFCRYFNNEGAVPWQYDRPS</sequence>
<protein>
    <submittedName>
        <fullName evidence="9">Nuclease harbi1-like protein</fullName>
    </submittedName>
</protein>
<organism evidence="9 10">
    <name type="scientific">Lasius niger</name>
    <name type="common">Black garden ant</name>
    <dbReference type="NCBI Taxonomy" id="67767"/>
    <lineage>
        <taxon>Eukaryota</taxon>
        <taxon>Metazoa</taxon>
        <taxon>Ecdysozoa</taxon>
        <taxon>Arthropoda</taxon>
        <taxon>Hexapoda</taxon>
        <taxon>Insecta</taxon>
        <taxon>Pterygota</taxon>
        <taxon>Neoptera</taxon>
        <taxon>Endopterygota</taxon>
        <taxon>Hymenoptera</taxon>
        <taxon>Apocrita</taxon>
        <taxon>Aculeata</taxon>
        <taxon>Formicoidea</taxon>
        <taxon>Formicidae</taxon>
        <taxon>Formicinae</taxon>
        <taxon>Lasius</taxon>
        <taxon>Lasius</taxon>
    </lineage>
</organism>
<dbReference type="PANTHER" id="PTHR22930:SF269">
    <property type="entry name" value="NUCLEASE HARBI1-LIKE PROTEIN"/>
    <property type="match status" value="1"/>
</dbReference>
<evidence type="ECO:0000256" key="1">
    <source>
        <dbReference type="ARBA" id="ARBA00001968"/>
    </source>
</evidence>
<dbReference type="Proteomes" id="UP000036403">
    <property type="component" value="Unassembled WGS sequence"/>
</dbReference>
<evidence type="ECO:0000256" key="3">
    <source>
        <dbReference type="ARBA" id="ARBA00006958"/>
    </source>
</evidence>
<keyword evidence="7" id="KW-0539">Nucleus</keyword>
<dbReference type="OrthoDB" id="8193319at2759"/>
<dbReference type="Pfam" id="PF13359">
    <property type="entry name" value="DDE_Tnp_4"/>
    <property type="match status" value="1"/>
</dbReference>
<evidence type="ECO:0000313" key="10">
    <source>
        <dbReference type="Proteomes" id="UP000036403"/>
    </source>
</evidence>
<evidence type="ECO:0000256" key="2">
    <source>
        <dbReference type="ARBA" id="ARBA00004123"/>
    </source>
</evidence>
<keyword evidence="5" id="KW-0479">Metal-binding</keyword>
<dbReference type="GO" id="GO:0005634">
    <property type="term" value="C:nucleus"/>
    <property type="evidence" value="ECO:0007669"/>
    <property type="project" value="UniProtKB-SubCell"/>
</dbReference>
<comment type="subcellular location">
    <subcellularLocation>
        <location evidence="2">Nucleus</location>
    </subcellularLocation>
</comment>
<evidence type="ECO:0000256" key="6">
    <source>
        <dbReference type="ARBA" id="ARBA00022801"/>
    </source>
</evidence>
<reference evidence="9 10" key="1">
    <citation type="submission" date="2015-04" db="EMBL/GenBank/DDBJ databases">
        <title>Lasius niger genome sequencing.</title>
        <authorList>
            <person name="Konorov E.A."/>
            <person name="Nikitin M.A."/>
            <person name="Kirill M.V."/>
            <person name="Chang P."/>
        </authorList>
    </citation>
    <scope>NUCLEOTIDE SEQUENCE [LARGE SCALE GENOMIC DNA]</scope>
    <source>
        <tissue evidence="9">Whole</tissue>
    </source>
</reference>
<dbReference type="GO" id="GO:0046872">
    <property type="term" value="F:metal ion binding"/>
    <property type="evidence" value="ECO:0007669"/>
    <property type="project" value="UniProtKB-KW"/>
</dbReference>
<evidence type="ECO:0000256" key="5">
    <source>
        <dbReference type="ARBA" id="ARBA00022723"/>
    </source>
</evidence>
<evidence type="ECO:0000313" key="9">
    <source>
        <dbReference type="EMBL" id="KMQ85220.1"/>
    </source>
</evidence>